<feature type="compositionally biased region" description="Basic and acidic residues" evidence="1">
    <location>
        <begin position="1850"/>
        <end position="1886"/>
    </location>
</feature>
<comment type="caution">
    <text evidence="2">The sequence shown here is derived from an EMBL/GenBank/DDBJ whole genome shotgun (WGS) entry which is preliminary data.</text>
</comment>
<feature type="compositionally biased region" description="Polar residues" evidence="1">
    <location>
        <begin position="483"/>
        <end position="504"/>
    </location>
</feature>
<dbReference type="OrthoDB" id="6244515at2759"/>
<feature type="region of interest" description="Disordered" evidence="1">
    <location>
        <begin position="24"/>
        <end position="48"/>
    </location>
</feature>
<feature type="region of interest" description="Disordered" evidence="1">
    <location>
        <begin position="1810"/>
        <end position="1889"/>
    </location>
</feature>
<name>A0A8E0RRZ5_9TREM</name>
<gene>
    <name evidence="2" type="ORF">FBUS_04489</name>
</gene>
<evidence type="ECO:0000256" key="1">
    <source>
        <dbReference type="SAM" id="MobiDB-lite"/>
    </source>
</evidence>
<feature type="compositionally biased region" description="Low complexity" evidence="1">
    <location>
        <begin position="1730"/>
        <end position="1739"/>
    </location>
</feature>
<feature type="region of interest" description="Disordered" evidence="1">
    <location>
        <begin position="1918"/>
        <end position="1937"/>
    </location>
</feature>
<feature type="compositionally biased region" description="Polar residues" evidence="1">
    <location>
        <begin position="871"/>
        <end position="888"/>
    </location>
</feature>
<feature type="region of interest" description="Disordered" evidence="1">
    <location>
        <begin position="1730"/>
        <end position="1760"/>
    </location>
</feature>
<keyword evidence="3" id="KW-1185">Reference proteome</keyword>
<sequence length="1954" mass="220694">MFHADQKSKNNHNFHRDFVQSNTNACSSDDDDEDSLAPQRKYVEKRKRSKLRNKITCTNRRVHVSVHSESPNSHSNVVLPWTEITSEISGCEEILDPGTYTIADPSELDYDTSSTTIFLWSDEDNVDHTEASKMKTCTNLEIVDANQNQNIVKRPRSRCENVGRPTPLHGSLASSTLGLLDANDYNRTATLSQRSNPESEIVGYKEQPIRLTMSARYSSNKSAMSGDNGAGRWGLRIRAVKPNVPESRIQQELRDELHRTRTLDQVSEENIKTCITDDLKNQADFHAVIGHVPLFTDSLRLGVTRPLSSLRPKQQYLHRLFQFQDACTVRTPQTSGLVIPLMWNILRSPSPTGEWAEEYSDTVNPNILSPVIENEFVNQVTPKCCEFDRNEPESKCSYLERPVSQESQSLKEVSFKPPILMHLPPESKCPETSELITTLGPRRKRFRRRVKISLHEGPPPSESESHSLVVRLRIDPLLDSESVRSQSVEPSESQTTSIRTSHSASPKLKSTPRTFVRYDSVEPCKTKSWIPINCYIRTISSCHDAKSNEIDKYAGVAECLITSLSSLSIPVSEVESIDTSFSWSLPDTGAFHCKSRNKATNSQDAVIVEVPGEENAKKTEQRSSFGSDSGICYVRTTKTPSTHCTKRDKIAPCEKCTKCITNDSPVNTYCSRRTVPMCVENSQDGDVHRNPVTKSSALNSGPPCKRHARCYVTHTHATGKTCSRILSSCVPDEKHVTNPGDTQSKYELCESTIYTRMDEHECYSSDAQVASLAVDPERGEAEDVTTSSMYSQHMAARIYNRFNPSRVQLQGTTSEVNNIQITSNGLLGDTKESDGTQTDCTTVPVDSSRKLGKVNISRLRQLRIPTFGAHGTSNKPTKNEDISIQNPVPKSGLYSATEKKIAVTKIQTNSGLVRPINAHTIGSTFHARSSLPRKKPLFRSGEMTISEFEELQKRVALGIPNSKSGQSRLARAISSTRAADLGSIANELDVDPMERFNVRNKSTKFTFCLRRQHSRESSVMSWYQPYETPYDTLKIRRTPHDSTRGQTRFGFPMNPNLQTPGAVKCITVPRTHAQFDQLTHNNSNSSASSLCLQHHSPFHPLLRRRARWGRVSHSCHVICAPDNSSDLIREQSTPCSSPTCQSPIQLTVLHFISPTDLFDRNYILSQNTQPNIPLFEDIKTTWFVKRSRVRSMGLPEQNLCFGLYMSVFLLPYAHHRNMIQKPTLLNVLYSYCYLVEQCTTKLDEVMSAKWFTISLSSVCVPNSRAANQLYYSDAQCQSVSRGFLVLLFSNCGSLFVARSGQSLECLPPISLRFTTHALSTITYFSNIYIIHRCALSNVITQNCANSNSVHIPKFGWTRQILLQLNTIRNEHFSVHNIVDHGRFMLHSKKPLTINRKSVGTIKVMQKFLNSIFKPRKHLGKWSLRKQGNPVDVACPNKNSYLHTESDSRTTSTQYKMQTQNQSWDSILPINPVYASRASVSEVVRGSDQLHNCYQGKYHHDTSTVACTGVQMMWDSKKICTYLWSMLLDYSGHDRFRVRKAGCERNPRMYQTHCPRGSTEQLTRPTWIRKRCGRLQSPHRSHSLNATELGSGIAAKLELRQSCMEYVKPLMNDFTEVGVFQSSPSLYLDIQEVANRDIVKWNDWKYTEPNSGEMTQIEEVSQASRKIMDNVQCFGDVKSGGYDALRAQSVSKSAESSGDVQRTQSRLQLREDSVFLESSVDLTVSISTAVASSTNTSSITQTDSETGLDYEDDDEEGQSSDLDYESQVNTAFGRVNSSCFNSSNCVSLSMETTQSPKNEWKDFEKYQGLKSATEDEEINPTANMKEHNRQRKDQTDYNIFQRLKKPTAAKMNDKTRSKSWETHSTEESLKIPKKNPREQTARMKQQERQYSTPRSIFYVEIGDCNETNLNVNDSHHAQINRPQNTEHPQCPRDQTSFSTSFEKPPVLLRCCYRQN</sequence>
<feature type="region of interest" description="Disordered" evidence="1">
    <location>
        <begin position="867"/>
        <end position="888"/>
    </location>
</feature>
<feature type="compositionally biased region" description="Polar residues" evidence="1">
    <location>
        <begin position="1919"/>
        <end position="1937"/>
    </location>
</feature>
<dbReference type="Proteomes" id="UP000728185">
    <property type="component" value="Unassembled WGS sequence"/>
</dbReference>
<evidence type="ECO:0000313" key="2">
    <source>
        <dbReference type="EMBL" id="KAA0188739.1"/>
    </source>
</evidence>
<feature type="compositionally biased region" description="Basic and acidic residues" evidence="1">
    <location>
        <begin position="1823"/>
        <end position="1834"/>
    </location>
</feature>
<feature type="region of interest" description="Disordered" evidence="1">
    <location>
        <begin position="481"/>
        <end position="509"/>
    </location>
</feature>
<evidence type="ECO:0000313" key="3">
    <source>
        <dbReference type="Proteomes" id="UP000728185"/>
    </source>
</evidence>
<accession>A0A8E0RRZ5</accession>
<proteinExistence type="predicted"/>
<dbReference type="EMBL" id="LUCM01008240">
    <property type="protein sequence ID" value="KAA0188739.1"/>
    <property type="molecule type" value="Genomic_DNA"/>
</dbReference>
<organism evidence="2 3">
    <name type="scientific">Fasciolopsis buskii</name>
    <dbReference type="NCBI Taxonomy" id="27845"/>
    <lineage>
        <taxon>Eukaryota</taxon>
        <taxon>Metazoa</taxon>
        <taxon>Spiralia</taxon>
        <taxon>Lophotrochozoa</taxon>
        <taxon>Platyhelminthes</taxon>
        <taxon>Trematoda</taxon>
        <taxon>Digenea</taxon>
        <taxon>Plagiorchiida</taxon>
        <taxon>Echinostomata</taxon>
        <taxon>Echinostomatoidea</taxon>
        <taxon>Fasciolidae</taxon>
        <taxon>Fasciolopsis</taxon>
    </lineage>
</organism>
<feature type="compositionally biased region" description="Acidic residues" evidence="1">
    <location>
        <begin position="1745"/>
        <end position="1760"/>
    </location>
</feature>
<protein>
    <submittedName>
        <fullName evidence="2">Uncharacterized protein</fullName>
    </submittedName>
</protein>
<reference evidence="2" key="1">
    <citation type="submission" date="2019-05" db="EMBL/GenBank/DDBJ databases">
        <title>Annotation for the trematode Fasciolopsis buski.</title>
        <authorList>
            <person name="Choi Y.-J."/>
        </authorList>
    </citation>
    <scope>NUCLEOTIDE SEQUENCE</scope>
    <source>
        <strain evidence="2">HT</strain>
        <tissue evidence="2">Whole worm</tissue>
    </source>
</reference>